<evidence type="ECO:0000313" key="3">
    <source>
        <dbReference type="Proteomes" id="UP000612855"/>
    </source>
</evidence>
<dbReference type="Pfam" id="PF11158">
    <property type="entry name" value="DUF2938"/>
    <property type="match status" value="1"/>
</dbReference>
<dbReference type="InterPro" id="IPR021329">
    <property type="entry name" value="DUF2938"/>
</dbReference>
<evidence type="ECO:0000313" key="2">
    <source>
        <dbReference type="EMBL" id="GGE17010.1"/>
    </source>
</evidence>
<feature type="transmembrane region" description="Helical" evidence="1">
    <location>
        <begin position="68"/>
        <end position="88"/>
    </location>
</feature>
<comment type="caution">
    <text evidence="2">The sequence shown here is derived from an EMBL/GenBank/DDBJ whole genome shotgun (WGS) entry which is preliminary data.</text>
</comment>
<feature type="transmembrane region" description="Helical" evidence="1">
    <location>
        <begin position="100"/>
        <end position="121"/>
    </location>
</feature>
<gene>
    <name evidence="2" type="ORF">GCM10011360_02260</name>
</gene>
<feature type="transmembrane region" description="Helical" evidence="1">
    <location>
        <begin position="141"/>
        <end position="160"/>
    </location>
</feature>
<dbReference type="Proteomes" id="UP000612855">
    <property type="component" value="Unassembled WGS sequence"/>
</dbReference>
<dbReference type="RefSeq" id="WP_188475796.1">
    <property type="nucleotide sequence ID" value="NZ_BMFJ01000001.1"/>
</dbReference>
<dbReference type="EMBL" id="BMFJ01000001">
    <property type="protein sequence ID" value="GGE17010.1"/>
    <property type="molecule type" value="Genomic_DNA"/>
</dbReference>
<dbReference type="AlphaFoldDB" id="A0A916ZYG9"/>
<name>A0A916ZYG9_9RHOB</name>
<reference evidence="3" key="1">
    <citation type="journal article" date="2019" name="Int. J. Syst. Evol. Microbiol.">
        <title>The Global Catalogue of Microorganisms (GCM) 10K type strain sequencing project: providing services to taxonomists for standard genome sequencing and annotation.</title>
        <authorList>
            <consortium name="The Broad Institute Genomics Platform"/>
            <consortium name="The Broad Institute Genome Sequencing Center for Infectious Disease"/>
            <person name="Wu L."/>
            <person name="Ma J."/>
        </authorList>
    </citation>
    <scope>NUCLEOTIDE SEQUENCE [LARGE SCALE GENOMIC DNA]</scope>
    <source>
        <strain evidence="3">CGMCC 1.12664</strain>
    </source>
</reference>
<keyword evidence="3" id="KW-1185">Reference proteome</keyword>
<organism evidence="2 3">
    <name type="scientific">Primorskyibacter flagellatus</name>
    <dbReference type="NCBI Taxonomy" id="1387277"/>
    <lineage>
        <taxon>Bacteria</taxon>
        <taxon>Pseudomonadati</taxon>
        <taxon>Pseudomonadota</taxon>
        <taxon>Alphaproteobacteria</taxon>
        <taxon>Rhodobacterales</taxon>
        <taxon>Roseobacteraceae</taxon>
        <taxon>Primorskyibacter</taxon>
    </lineage>
</organism>
<keyword evidence="1" id="KW-0472">Membrane</keyword>
<proteinExistence type="predicted"/>
<sequence>MNSHLLLAFPVGLGATALLDLANWTRARLFGVPAPGYEMVGRWVAHMPAGTFRHASIAKASPHPAETLLGWGLHYAIGVAFAAVLLAATGPDWAAAPTPGPALLTGALTVAMPFLVMQPAFGLGIAASATPAPWSARRRSLVNHLIFGCALYVAALACAAI</sequence>
<keyword evidence="1" id="KW-0812">Transmembrane</keyword>
<evidence type="ECO:0000256" key="1">
    <source>
        <dbReference type="SAM" id="Phobius"/>
    </source>
</evidence>
<keyword evidence="1" id="KW-1133">Transmembrane helix</keyword>
<accession>A0A916ZYG9</accession>
<protein>
    <submittedName>
        <fullName evidence="2">Permease</fullName>
    </submittedName>
</protein>